<feature type="transmembrane region" description="Helical" evidence="1">
    <location>
        <begin position="243"/>
        <end position="265"/>
    </location>
</feature>
<dbReference type="CDD" id="cd06174">
    <property type="entry name" value="MFS"/>
    <property type="match status" value="1"/>
</dbReference>
<evidence type="ECO:0008006" key="4">
    <source>
        <dbReference type="Google" id="ProtNLM"/>
    </source>
</evidence>
<dbReference type="Gene3D" id="3.40.50.150">
    <property type="entry name" value="Vaccinia Virus protein VP39"/>
    <property type="match status" value="1"/>
</dbReference>
<feature type="transmembrane region" description="Helical" evidence="1">
    <location>
        <begin position="424"/>
        <end position="444"/>
    </location>
</feature>
<protein>
    <recommendedName>
        <fullName evidence="4">Spermidine synthase</fullName>
    </recommendedName>
</protein>
<feature type="transmembrane region" description="Helical" evidence="1">
    <location>
        <begin position="271"/>
        <end position="297"/>
    </location>
</feature>
<evidence type="ECO:0000313" key="3">
    <source>
        <dbReference type="Proteomes" id="UP000178943"/>
    </source>
</evidence>
<keyword evidence="1" id="KW-1133">Transmembrane helix</keyword>
<dbReference type="GO" id="GO:0008295">
    <property type="term" value="P:spermidine biosynthetic process"/>
    <property type="evidence" value="ECO:0007669"/>
    <property type="project" value="TreeGrafter"/>
</dbReference>
<organism evidence="2 3">
    <name type="scientific">Candidatus Fischerbacteria bacterium RBG_13_37_8</name>
    <dbReference type="NCBI Taxonomy" id="1817863"/>
    <lineage>
        <taxon>Bacteria</taxon>
        <taxon>Candidatus Fischeribacteriota</taxon>
    </lineage>
</organism>
<dbReference type="EMBL" id="MFGW01000232">
    <property type="protein sequence ID" value="OGF58779.1"/>
    <property type="molecule type" value="Genomic_DNA"/>
</dbReference>
<dbReference type="InterPro" id="IPR036259">
    <property type="entry name" value="MFS_trans_sf"/>
</dbReference>
<evidence type="ECO:0000256" key="1">
    <source>
        <dbReference type="SAM" id="Phobius"/>
    </source>
</evidence>
<dbReference type="GO" id="GO:0005829">
    <property type="term" value="C:cytosol"/>
    <property type="evidence" value="ECO:0007669"/>
    <property type="project" value="TreeGrafter"/>
</dbReference>
<comment type="caution">
    <text evidence="2">The sequence shown here is derived from an EMBL/GenBank/DDBJ whole genome shotgun (WGS) entry which is preliminary data.</text>
</comment>
<gene>
    <name evidence="2" type="ORF">A2Y62_09770</name>
</gene>
<reference evidence="2 3" key="1">
    <citation type="journal article" date="2016" name="Nat. Commun.">
        <title>Thousands of microbial genomes shed light on interconnected biogeochemical processes in an aquifer system.</title>
        <authorList>
            <person name="Anantharaman K."/>
            <person name="Brown C.T."/>
            <person name="Hug L.A."/>
            <person name="Sharon I."/>
            <person name="Castelle C.J."/>
            <person name="Probst A.J."/>
            <person name="Thomas B.C."/>
            <person name="Singh A."/>
            <person name="Wilkins M.J."/>
            <person name="Karaoz U."/>
            <person name="Brodie E.L."/>
            <person name="Williams K.H."/>
            <person name="Hubbard S.S."/>
            <person name="Banfield J.F."/>
        </authorList>
    </citation>
    <scope>NUCLEOTIDE SEQUENCE [LARGE SCALE GENOMIC DNA]</scope>
</reference>
<dbReference type="AlphaFoldDB" id="A0A1F5V5R5"/>
<dbReference type="Proteomes" id="UP000178943">
    <property type="component" value="Unassembled WGS sequence"/>
</dbReference>
<dbReference type="STRING" id="1817863.A2Y62_09770"/>
<feature type="transmembrane region" description="Helical" evidence="1">
    <location>
        <begin position="72"/>
        <end position="96"/>
    </location>
</feature>
<dbReference type="InterPro" id="IPR029063">
    <property type="entry name" value="SAM-dependent_MTases_sf"/>
</dbReference>
<feature type="transmembrane region" description="Helical" evidence="1">
    <location>
        <begin position="161"/>
        <end position="182"/>
    </location>
</feature>
<dbReference type="SUPFAM" id="SSF53335">
    <property type="entry name" value="S-adenosyl-L-methionine-dependent methyltransferases"/>
    <property type="match status" value="1"/>
</dbReference>
<feature type="transmembrane region" description="Helical" evidence="1">
    <location>
        <begin position="309"/>
        <end position="332"/>
    </location>
</feature>
<feature type="transmembrane region" description="Helical" evidence="1">
    <location>
        <begin position="456"/>
        <end position="472"/>
    </location>
</feature>
<dbReference type="PANTHER" id="PTHR11558:SF11">
    <property type="entry name" value="SPERMIDINE SYNTHASE"/>
    <property type="match status" value="1"/>
</dbReference>
<feature type="transmembrane region" description="Helical" evidence="1">
    <location>
        <begin position="395"/>
        <end position="418"/>
    </location>
</feature>
<keyword evidence="1" id="KW-0812">Transmembrane</keyword>
<feature type="transmembrane region" description="Helical" evidence="1">
    <location>
        <begin position="188"/>
        <end position="206"/>
    </location>
</feature>
<name>A0A1F5V5R5_9BACT</name>
<dbReference type="SUPFAM" id="SSF103473">
    <property type="entry name" value="MFS general substrate transporter"/>
    <property type="match status" value="1"/>
</dbReference>
<dbReference type="InterPro" id="IPR001045">
    <property type="entry name" value="Spermi_synthase"/>
</dbReference>
<evidence type="ECO:0000313" key="2">
    <source>
        <dbReference type="EMBL" id="OGF58779.1"/>
    </source>
</evidence>
<accession>A0A1F5V5R5</accession>
<dbReference type="Pfam" id="PF01564">
    <property type="entry name" value="Spermine_synth"/>
    <property type="match status" value="1"/>
</dbReference>
<dbReference type="Gene3D" id="1.20.1250.20">
    <property type="entry name" value="MFS general substrate transporter like domains"/>
    <property type="match status" value="1"/>
</dbReference>
<feature type="transmembrane region" description="Helical" evidence="1">
    <location>
        <begin position="352"/>
        <end position="374"/>
    </location>
</feature>
<proteinExistence type="predicted"/>
<keyword evidence="1" id="KW-0472">Membrane</keyword>
<dbReference type="PANTHER" id="PTHR11558">
    <property type="entry name" value="SPERMIDINE/SPERMINE SYNTHASE"/>
    <property type="match status" value="1"/>
</dbReference>
<dbReference type="GO" id="GO:0004766">
    <property type="term" value="F:spermidine synthase activity"/>
    <property type="evidence" value="ECO:0007669"/>
    <property type="project" value="TreeGrafter"/>
</dbReference>
<feature type="transmembrane region" description="Helical" evidence="1">
    <location>
        <begin position="116"/>
        <end position="140"/>
    </location>
</feature>
<sequence>MKLSFRILLLVLFVCSGFTGLGYEVLWGKWLGTIFGSSAWAISTTLSAFMAGLALGSYLAGRLKIVNRYNQFLIYGVLELGIGCYALLFPSFLTLTDYLQGHFAFGWIDHYAVYNLLRFIFCLFVIIIPTTFMGATLPLLSEYLSRHEPSAVQWSGYLYGSNTLGAFTGTILSGFYLIAVFGLSDTNLIFVSINFVVGLTAILYVITSEKRSRKFKSSGGEKKIKDSPGVAEKNNNVSSYSSLYRIILLIFFLNGLFNLAYEVLWTKALGLIIGCTTYAFTLMLGIYLAGIALGSLYFSRILNKLKNPLLVFIICQVGMGLWVIASPLLINIIPTLFLKGLLLLGMNWKSLIIVKIILCTLLIAPLTLLSGAVFPLGFQLAFQGKETLKREIANLYGINTAGGILGSFIAGFISIPLFGMEMSLKILALLHITLIIAILMRTTMPKQLLLKFKTQFIILMIIIIMLAFAAKWDKKTLASGVYFQPWTFIGKDSEVNIKERMAQVTLKFHGEGVGAVVDVLEAPGGYRALSINGQPVASSNFYDYRVQRLLGILPLILHPKPEHILVIGLGTGMTAGTGAIDKLSTDIKIVELNRDVVKASDEFKSWNLNVLSQSNVSVIIEDALHYLKYVNKKYDIITSDPIHPFLPGSSNLYALDHYQVSMEKLNPGGIFCQWVPLYQLNEIDVKTILKTFDAGFKNATIWATGTDFILCGAKDNYLAKPQDFYYKASLPEYRQILQKLGFWQPEEVLMSYVGELSKTTLSLKDAPLNTIDYPFLEFSAAKAILDYTVGNNLKLIYNSFSYENPKFILSNYEMTYRLNELKPCTILLQQGFVAEQNGQMDNAVRIGKLAYDKCPDVGHVRYFAAHTIVQGVANIMTSNKTKAYQMLSLAKKLDPYDPEIDIKLNSLK</sequence>
<feature type="transmembrane region" description="Helical" evidence="1">
    <location>
        <begin position="38"/>
        <end position="60"/>
    </location>
</feature>